<dbReference type="AlphaFoldDB" id="A0A0H5Q3L2"/>
<reference evidence="1" key="1">
    <citation type="submission" date="2015-06" db="EMBL/GenBank/DDBJ databases">
        <authorList>
            <person name="Joergensen T."/>
        </authorList>
    </citation>
    <scope>NUCLEOTIDE SEQUENCE</scope>
    <source>
        <strain evidence="1">RGFK1195</strain>
    </source>
</reference>
<sequence length="206" mass="21901">MPSSVAEGAVQATYVMTHPQVANNFVVTMGHSIFDRTGGLQGTVDRLHRDFAEAILPQLDGDVTFQYVDMYVGAGTSPSGSIRSTEPPEGGGTTANTLPANCALLVSKRTALLSRKGKGRIFLPFVTAEDKVNEGGIIDASVMDDYQATMDLWTTASLREGADGDGPVPMVINPSADNPNVAAAPIAITRLVVSNKIATQRRRLRR</sequence>
<dbReference type="EMBL" id="LN853769">
    <property type="protein sequence ID" value="CRY96651.1"/>
    <property type="molecule type" value="Genomic_DNA"/>
</dbReference>
<protein>
    <submittedName>
        <fullName evidence="1">Uncharacterized protein</fullName>
    </submittedName>
</protein>
<proteinExistence type="predicted"/>
<accession>A0A0H5Q3L2</accession>
<reference evidence="1" key="2">
    <citation type="submission" date="2015-07" db="EMBL/GenBank/DDBJ databases">
        <title>Plasmids, circular viruses and viroids from rat gut.</title>
        <authorList>
            <person name="Jorgensen T.J."/>
            <person name="Hansen M.A."/>
            <person name="Xu Z."/>
            <person name="Tabak M.A."/>
            <person name="Sorensen S.J."/>
            <person name="Hansen L.H."/>
        </authorList>
    </citation>
    <scope>NUCLEOTIDE SEQUENCE</scope>
    <source>
        <strain evidence="1">RGFK1195</strain>
    </source>
</reference>
<name>A0A0H5Q3L2_9ZZZZ</name>
<evidence type="ECO:0000313" key="1">
    <source>
        <dbReference type="EMBL" id="CRY96651.1"/>
    </source>
</evidence>
<organism evidence="1">
    <name type="scientific">uncultured prokaryote</name>
    <dbReference type="NCBI Taxonomy" id="198431"/>
    <lineage>
        <taxon>unclassified sequences</taxon>
        <taxon>environmental samples</taxon>
    </lineage>
</organism>